<name>A0ABN4AMH6_EMTOG</name>
<reference evidence="3 4" key="1">
    <citation type="submission" date="2011-07" db="EMBL/GenBank/DDBJ databases">
        <title>The complete genome of chromosome of Emticicia oligotrophica DSM 17448.</title>
        <authorList>
            <consortium name="US DOE Joint Genome Institute (JGI-PGF)"/>
            <person name="Lucas S."/>
            <person name="Han J."/>
            <person name="Lapidus A."/>
            <person name="Bruce D."/>
            <person name="Goodwin L."/>
            <person name="Pitluck S."/>
            <person name="Peters L."/>
            <person name="Kyrpides N."/>
            <person name="Mavromatis K."/>
            <person name="Ivanova N."/>
            <person name="Ovchinnikova G."/>
            <person name="Teshima H."/>
            <person name="Detter J.C."/>
            <person name="Tapia R."/>
            <person name="Han C."/>
            <person name="Land M."/>
            <person name="Hauser L."/>
            <person name="Markowitz V."/>
            <person name="Cheng J.-F."/>
            <person name="Hugenholtz P."/>
            <person name="Woyke T."/>
            <person name="Wu D."/>
            <person name="Tindall B."/>
            <person name="Pomrenke H."/>
            <person name="Brambilla E."/>
            <person name="Klenk H.-P."/>
            <person name="Eisen J.A."/>
        </authorList>
    </citation>
    <scope>NUCLEOTIDE SEQUENCE [LARGE SCALE GENOMIC DNA]</scope>
    <source>
        <strain evidence="3 4">DSM 17448</strain>
    </source>
</reference>
<gene>
    <name evidence="3" type="ordered locus">Emtol_2188</name>
</gene>
<evidence type="ECO:0000313" key="4">
    <source>
        <dbReference type="Proteomes" id="UP000002875"/>
    </source>
</evidence>
<evidence type="ECO:0000259" key="2">
    <source>
        <dbReference type="Pfam" id="PF13568"/>
    </source>
</evidence>
<evidence type="ECO:0000256" key="1">
    <source>
        <dbReference type="SAM" id="Phobius"/>
    </source>
</evidence>
<sequence>MELERPNNFEEEWKDAFNDASFAPPNDMWERIERELDKKERRPFLFFFSSSGMLAGIAATLILVLGGILFFMKTPSDNLVTSSIATTPKSINQTRQSIQKTIEESNPIALNSAEPAISMKEKALTAMAETRFSKRITNHNNYTQELAVIGAPFSANSNSEINERAVTSLKVSSISEGKIGQTSALLAQNNQPKELQFLVPKTYQYFGSRYTLKRNKLLFDVPEEEESKNLASNDSKFWLGVQSGVSPFDPNMKLNNLNTVALAQADNFAQVSNKPSVGASPSGDKQGQVLVSQPENAIRGGIGINTGVAMGYKISKKWNFESGIRYLRGNSTLNSNTYAFQQNGYVNTFFADYLLQNSASKEYSIASSTVNTVVADASKFGNRYEYLMIPLQMGYEIAISKKIGLNLLAGVSADIFLQNTIINDNSLVQEKSTINGSSNIYKPLNMSGLGGLRATYLIDKHWQLNLGSSYQHSLFSGINNSTDLQMRLKMFGLNYGLNYRF</sequence>
<keyword evidence="4" id="KW-1185">Reference proteome</keyword>
<accession>A0ABN4AMH6</accession>
<evidence type="ECO:0000313" key="3">
    <source>
        <dbReference type="EMBL" id="AFK03326.1"/>
    </source>
</evidence>
<feature type="transmembrane region" description="Helical" evidence="1">
    <location>
        <begin position="44"/>
        <end position="72"/>
    </location>
</feature>
<keyword evidence="1" id="KW-0472">Membrane</keyword>
<dbReference type="Proteomes" id="UP000002875">
    <property type="component" value="Chromosome"/>
</dbReference>
<dbReference type="EMBL" id="CP002961">
    <property type="protein sequence ID" value="AFK03326.1"/>
    <property type="molecule type" value="Genomic_DNA"/>
</dbReference>
<keyword evidence="1" id="KW-0812">Transmembrane</keyword>
<dbReference type="InterPro" id="IPR025665">
    <property type="entry name" value="Beta-barrel_OMP_2"/>
</dbReference>
<protein>
    <recommendedName>
        <fullName evidence="2">Outer membrane protein beta-barrel domain-containing protein</fullName>
    </recommendedName>
</protein>
<organism evidence="3 4">
    <name type="scientific">Emticicia oligotrophica (strain DSM 17448 / CIP 109782 / MTCC 6937 / GPTSA100-15)</name>
    <dbReference type="NCBI Taxonomy" id="929562"/>
    <lineage>
        <taxon>Bacteria</taxon>
        <taxon>Pseudomonadati</taxon>
        <taxon>Bacteroidota</taxon>
        <taxon>Cytophagia</taxon>
        <taxon>Cytophagales</taxon>
        <taxon>Leadbetterellaceae</taxon>
        <taxon>Emticicia</taxon>
    </lineage>
</organism>
<dbReference type="Pfam" id="PF13568">
    <property type="entry name" value="OMP_b-brl_2"/>
    <property type="match status" value="1"/>
</dbReference>
<keyword evidence="1" id="KW-1133">Transmembrane helix</keyword>
<proteinExistence type="predicted"/>
<feature type="domain" description="Outer membrane protein beta-barrel" evidence="2">
    <location>
        <begin position="301"/>
        <end position="470"/>
    </location>
</feature>
<dbReference type="RefSeq" id="WP_015029023.1">
    <property type="nucleotide sequence ID" value="NC_018748.1"/>
</dbReference>